<proteinExistence type="predicted"/>
<reference evidence="1 2" key="1">
    <citation type="journal article" date="2017" name="Curr. Biol.">
        <title>The Evolution of Venom by Co-option of Single-Copy Genes.</title>
        <authorList>
            <person name="Martinson E.O."/>
            <person name="Mrinalini"/>
            <person name="Kelkar Y.D."/>
            <person name="Chang C.H."/>
            <person name="Werren J.H."/>
        </authorList>
    </citation>
    <scope>NUCLEOTIDE SEQUENCE [LARGE SCALE GENOMIC DNA]</scope>
    <source>
        <strain evidence="1 2">Alberta</strain>
        <tissue evidence="1">Whole body</tissue>
    </source>
</reference>
<organism evidence="1 2">
    <name type="scientific">Trichomalopsis sarcophagae</name>
    <dbReference type="NCBI Taxonomy" id="543379"/>
    <lineage>
        <taxon>Eukaryota</taxon>
        <taxon>Metazoa</taxon>
        <taxon>Ecdysozoa</taxon>
        <taxon>Arthropoda</taxon>
        <taxon>Hexapoda</taxon>
        <taxon>Insecta</taxon>
        <taxon>Pterygota</taxon>
        <taxon>Neoptera</taxon>
        <taxon>Endopterygota</taxon>
        <taxon>Hymenoptera</taxon>
        <taxon>Apocrita</taxon>
        <taxon>Proctotrupomorpha</taxon>
        <taxon>Chalcidoidea</taxon>
        <taxon>Pteromalidae</taxon>
        <taxon>Pteromalinae</taxon>
        <taxon>Trichomalopsis</taxon>
    </lineage>
</organism>
<comment type="caution">
    <text evidence="1">The sequence shown here is derived from an EMBL/GenBank/DDBJ whole genome shotgun (WGS) entry which is preliminary data.</text>
</comment>
<sequence length="65" mass="7468">MPLELNTDKMLDFSLNCGSVLIIIYQNCVSYHLKNCLKSPERNKEISEILESKGLFELRVLIVNP</sequence>
<name>A0A232F0M3_9HYME</name>
<dbReference type="Proteomes" id="UP000215335">
    <property type="component" value="Unassembled WGS sequence"/>
</dbReference>
<dbReference type="EMBL" id="NNAY01001371">
    <property type="protein sequence ID" value="OXU24201.1"/>
    <property type="molecule type" value="Genomic_DNA"/>
</dbReference>
<dbReference type="AlphaFoldDB" id="A0A232F0M3"/>
<accession>A0A232F0M3</accession>
<protein>
    <submittedName>
        <fullName evidence="1">Uncharacterized protein</fullName>
    </submittedName>
</protein>
<evidence type="ECO:0000313" key="1">
    <source>
        <dbReference type="EMBL" id="OXU24201.1"/>
    </source>
</evidence>
<keyword evidence="2" id="KW-1185">Reference proteome</keyword>
<gene>
    <name evidence="1" type="ORF">TSAR_012636</name>
</gene>
<evidence type="ECO:0000313" key="2">
    <source>
        <dbReference type="Proteomes" id="UP000215335"/>
    </source>
</evidence>